<keyword evidence="4" id="KW-1185">Reference proteome</keyword>
<dbReference type="Gene3D" id="3.40.50.10330">
    <property type="entry name" value="Probable inorganic polyphosphate/atp-NAD kinase, domain 1"/>
    <property type="match status" value="1"/>
</dbReference>
<name>A0A8H5FK31_9AGAR</name>
<feature type="domain" description="DAGKc" evidence="2">
    <location>
        <begin position="99"/>
        <end position="239"/>
    </location>
</feature>
<dbReference type="PANTHER" id="PTHR12358:SF31">
    <property type="entry name" value="ACYLGLYCEROL KINASE, MITOCHONDRIAL"/>
    <property type="match status" value="1"/>
</dbReference>
<dbReference type="PROSITE" id="PS50146">
    <property type="entry name" value="DAGK"/>
    <property type="match status" value="1"/>
</dbReference>
<evidence type="ECO:0000256" key="1">
    <source>
        <dbReference type="SAM" id="MobiDB-lite"/>
    </source>
</evidence>
<dbReference type="Gene3D" id="2.60.200.40">
    <property type="match status" value="1"/>
</dbReference>
<proteinExistence type="predicted"/>
<comment type="caution">
    <text evidence="3">The sequence shown here is derived from an EMBL/GenBank/DDBJ whole genome shotgun (WGS) entry which is preliminary data.</text>
</comment>
<dbReference type="InterPro" id="IPR001206">
    <property type="entry name" value="Diacylglycerol_kinase_cat_dom"/>
</dbReference>
<dbReference type="Proteomes" id="UP000559256">
    <property type="component" value="Unassembled WGS sequence"/>
</dbReference>
<dbReference type="AlphaFoldDB" id="A0A8H5FK31"/>
<dbReference type="EMBL" id="JAACJM010000186">
    <property type="protein sequence ID" value="KAF5339283.1"/>
    <property type="molecule type" value="Genomic_DNA"/>
</dbReference>
<evidence type="ECO:0000313" key="3">
    <source>
        <dbReference type="EMBL" id="KAF5339283.1"/>
    </source>
</evidence>
<feature type="region of interest" description="Disordered" evidence="1">
    <location>
        <begin position="499"/>
        <end position="582"/>
    </location>
</feature>
<organism evidence="3 4">
    <name type="scientific">Tetrapyrgos nigripes</name>
    <dbReference type="NCBI Taxonomy" id="182062"/>
    <lineage>
        <taxon>Eukaryota</taxon>
        <taxon>Fungi</taxon>
        <taxon>Dikarya</taxon>
        <taxon>Basidiomycota</taxon>
        <taxon>Agaricomycotina</taxon>
        <taxon>Agaricomycetes</taxon>
        <taxon>Agaricomycetidae</taxon>
        <taxon>Agaricales</taxon>
        <taxon>Marasmiineae</taxon>
        <taxon>Marasmiaceae</taxon>
        <taxon>Tetrapyrgos</taxon>
    </lineage>
</organism>
<sequence length="582" mass="63453">MAERELTVDVTVSDKPVKITLNKEGLWVVKQKTHEVSFQQVVAAEFHRESRKLHIAYAYKEKQFSLVELNGQVTEDEDALRSAMEFAEALHEKAYQGVKYGRRLKILVNPHGGQGKGVIAFKKQVEPLLKAAGCTLDVSETTHNGHAYDVAKSLELNYDAVVTVSGDGLIHEVLNGFANHKEPLKALAIPVAPIPTGSGNGLSLNLLGLENAFDIVNAALNVVKGNPMQVDVFAVTQRDKRSISFMSQAIGLMADIDIGTEHLRWMGDTRFTYGVLKAMIKFKPCDVELSYKGAEMDKEQMFNALKARHNAEDTLESETHVVSHPPALNLATDEDKPASLPELKYSMDDTEGWTTFDEKMLYLYAGKGPFVGRDLMAFPVSLPDDGLIDICVQSHSKSSRLEILGSFEGAPRGEQYWLDSVCVFAPLSSFTTNCLVYLPSSISCIHYVKASAYRVKPRTTKGCLSIDGEAFPFEPFQVEVLPRLATLLSPHGYYVADFHGPKDKKGKGKVKEQKGKGQGDVKMKPTTTLSTLEGDEAASTTKAVDGEGDGATVKPTTGGDAATAATKDAREGETGGKGLCCW</sequence>
<dbReference type="SMART" id="SM00046">
    <property type="entry name" value="DAGKc"/>
    <property type="match status" value="1"/>
</dbReference>
<evidence type="ECO:0000313" key="4">
    <source>
        <dbReference type="Proteomes" id="UP000559256"/>
    </source>
</evidence>
<dbReference type="InterPro" id="IPR050187">
    <property type="entry name" value="Lipid_Phosphate_FormReg"/>
</dbReference>
<dbReference type="GO" id="GO:0005737">
    <property type="term" value="C:cytoplasm"/>
    <property type="evidence" value="ECO:0007669"/>
    <property type="project" value="TreeGrafter"/>
</dbReference>
<dbReference type="GO" id="GO:0046512">
    <property type="term" value="P:sphingosine biosynthetic process"/>
    <property type="evidence" value="ECO:0007669"/>
    <property type="project" value="TreeGrafter"/>
</dbReference>
<dbReference type="PANTHER" id="PTHR12358">
    <property type="entry name" value="SPHINGOSINE KINASE"/>
    <property type="match status" value="1"/>
</dbReference>
<dbReference type="GO" id="GO:0001727">
    <property type="term" value="F:lipid kinase activity"/>
    <property type="evidence" value="ECO:0007669"/>
    <property type="project" value="TreeGrafter"/>
</dbReference>
<protein>
    <recommendedName>
        <fullName evidence="2">DAGKc domain-containing protein</fullName>
    </recommendedName>
</protein>
<accession>A0A8H5FK31</accession>
<dbReference type="SUPFAM" id="SSF111331">
    <property type="entry name" value="NAD kinase/diacylglycerol kinase-like"/>
    <property type="match status" value="1"/>
</dbReference>
<dbReference type="InterPro" id="IPR016064">
    <property type="entry name" value="NAD/diacylglycerol_kinase_sf"/>
</dbReference>
<dbReference type="GO" id="GO:0016020">
    <property type="term" value="C:membrane"/>
    <property type="evidence" value="ECO:0007669"/>
    <property type="project" value="TreeGrafter"/>
</dbReference>
<evidence type="ECO:0000259" key="2">
    <source>
        <dbReference type="PROSITE" id="PS50146"/>
    </source>
</evidence>
<dbReference type="InterPro" id="IPR017438">
    <property type="entry name" value="ATP-NAD_kinase_N"/>
</dbReference>
<dbReference type="GO" id="GO:0016773">
    <property type="term" value="F:phosphotransferase activity, alcohol group as acceptor"/>
    <property type="evidence" value="ECO:0007669"/>
    <property type="project" value="UniProtKB-ARBA"/>
</dbReference>
<feature type="compositionally biased region" description="Basic and acidic residues" evidence="1">
    <location>
        <begin position="499"/>
        <end position="523"/>
    </location>
</feature>
<dbReference type="OrthoDB" id="3853857at2759"/>
<dbReference type="Pfam" id="PF00781">
    <property type="entry name" value="DAGK_cat"/>
    <property type="match status" value="1"/>
</dbReference>
<feature type="compositionally biased region" description="Low complexity" evidence="1">
    <location>
        <begin position="556"/>
        <end position="566"/>
    </location>
</feature>
<reference evidence="3 4" key="1">
    <citation type="journal article" date="2020" name="ISME J.">
        <title>Uncovering the hidden diversity of litter-decomposition mechanisms in mushroom-forming fungi.</title>
        <authorList>
            <person name="Floudas D."/>
            <person name="Bentzer J."/>
            <person name="Ahren D."/>
            <person name="Johansson T."/>
            <person name="Persson P."/>
            <person name="Tunlid A."/>
        </authorList>
    </citation>
    <scope>NUCLEOTIDE SEQUENCE [LARGE SCALE GENOMIC DNA]</scope>
    <source>
        <strain evidence="3 4">CBS 291.85</strain>
    </source>
</reference>
<gene>
    <name evidence="3" type="ORF">D9758_013298</name>
</gene>